<keyword evidence="5 11" id="KW-0378">Hydrolase</keyword>
<dbReference type="NCBIfam" id="TIGR00066">
    <property type="entry name" value="g_glut_trans"/>
    <property type="match status" value="1"/>
</dbReference>
<dbReference type="GO" id="GO:0036374">
    <property type="term" value="F:glutathione hydrolase activity"/>
    <property type="evidence" value="ECO:0007669"/>
    <property type="project" value="UniProtKB-UniRule"/>
</dbReference>
<keyword evidence="15" id="KW-1185">Reference proteome</keyword>
<dbReference type="EMBL" id="JACOMF010000008">
    <property type="protein sequence ID" value="MBC4015487.1"/>
    <property type="molecule type" value="Genomic_DNA"/>
</dbReference>
<evidence type="ECO:0000256" key="9">
    <source>
        <dbReference type="PIRSR" id="PIRSR600101-1"/>
    </source>
</evidence>
<dbReference type="InterPro" id="IPR029055">
    <property type="entry name" value="Ntn_hydrolases_N"/>
</dbReference>
<evidence type="ECO:0000313" key="15">
    <source>
        <dbReference type="Proteomes" id="UP000600101"/>
    </source>
</evidence>
<dbReference type="AlphaFoldDB" id="A0A9X0QYK6"/>
<evidence type="ECO:0000256" key="4">
    <source>
        <dbReference type="ARBA" id="ARBA00022679"/>
    </source>
</evidence>
<dbReference type="GO" id="GO:0006751">
    <property type="term" value="P:glutathione catabolic process"/>
    <property type="evidence" value="ECO:0007669"/>
    <property type="project" value="UniProtKB-UniRule"/>
</dbReference>
<dbReference type="GO" id="GO:0006750">
    <property type="term" value="P:glutathione biosynthetic process"/>
    <property type="evidence" value="ECO:0007669"/>
    <property type="project" value="UniProtKB-KW"/>
</dbReference>
<feature type="binding site" evidence="10">
    <location>
        <position position="424"/>
    </location>
    <ligand>
        <name>L-glutamate</name>
        <dbReference type="ChEBI" id="CHEBI:29985"/>
    </ligand>
</feature>
<evidence type="ECO:0000256" key="1">
    <source>
        <dbReference type="ARBA" id="ARBA00001049"/>
    </source>
</evidence>
<evidence type="ECO:0000256" key="8">
    <source>
        <dbReference type="ARBA" id="ARBA00047417"/>
    </source>
</evidence>
<dbReference type="PANTHER" id="PTHR43199:SF1">
    <property type="entry name" value="GLUTATHIONE HYDROLASE PROENZYME"/>
    <property type="match status" value="1"/>
</dbReference>
<comment type="PTM">
    <text evidence="11">Cleaved by autocatalysis into a large and a small subunit.</text>
</comment>
<comment type="catalytic activity">
    <reaction evidence="2 11">
        <text>glutathione + H2O = L-cysteinylglycine + L-glutamate</text>
        <dbReference type="Rhea" id="RHEA:28807"/>
        <dbReference type="ChEBI" id="CHEBI:15377"/>
        <dbReference type="ChEBI" id="CHEBI:29985"/>
        <dbReference type="ChEBI" id="CHEBI:57925"/>
        <dbReference type="ChEBI" id="CHEBI:61694"/>
        <dbReference type="EC" id="3.4.19.13"/>
    </reaction>
</comment>
<dbReference type="Pfam" id="PF01019">
    <property type="entry name" value="G_glu_transpept"/>
    <property type="match status" value="1"/>
</dbReference>
<dbReference type="Gene3D" id="3.60.20.40">
    <property type="match status" value="1"/>
</dbReference>
<dbReference type="Gene3D" id="1.10.246.130">
    <property type="match status" value="1"/>
</dbReference>
<dbReference type="SUPFAM" id="SSF56235">
    <property type="entry name" value="N-terminal nucleophile aminohydrolases (Ntn hydrolases)"/>
    <property type="match status" value="1"/>
</dbReference>
<reference evidence="14" key="1">
    <citation type="submission" date="2020-08" db="EMBL/GenBank/DDBJ databases">
        <authorList>
            <person name="Hu Y."/>
            <person name="Nguyen S.V."/>
            <person name="Li F."/>
            <person name="Fanning S."/>
        </authorList>
    </citation>
    <scope>NUCLEOTIDE SEQUENCE</scope>
    <source>
        <strain evidence="14">SYSU D8009</strain>
    </source>
</reference>
<evidence type="ECO:0000256" key="7">
    <source>
        <dbReference type="ARBA" id="ARBA00023315"/>
    </source>
</evidence>
<evidence type="ECO:0000256" key="3">
    <source>
        <dbReference type="ARBA" id="ARBA00009381"/>
    </source>
</evidence>
<proteinExistence type="inferred from homology"/>
<sequence>MVRLLLLLLLLAVSAQTPARAQRQMVAAAHPLAAEAGMAMLRAGGGAIDAAIAAGAMLGLVEPQSSGLGGGALMLHWDAAERRLAAWDGREVAPAAAPPGLFLRDGQPLPFLDAAVGGRAVGVPGAMRMLEAAHRAHGKLPWAQLFQPAITAAEEGVSVTPRLAALVAREESRLRRDPQARALFLPDGRPIAEGSLLRNPAYAATLRAIAEQGADALHRGAIAGEIAAAVRASGNPGLLTTDDLAGYAPRRREAVCGPYREHMICGMPPPSSGGVAVLQIMAMLAHQDMTALDPRNGATEAQLLDAAHLLGEAGRLAVADRNRYLADSDHVPVPVRGLLDPGYLMLRAQLIDRDRALATPRAGNPPWQEGPPVASQPVQPDGGTSHLSIIDAAGNAVALTTTIEDVFGARLMVRGFLLNNELTDFSFLPELGGRPVANRVAPGKRPRSSMSPTIVFGPDGLPLAVLGSAGGSRIIGHVAQTLVALLDWGMEPQVAVSLPRIGALNATLELEAGTGAAALAPALEARGFPVEARTMTSGLHVIRVLRDAEGVRLQGGADPRRDGVALGE</sequence>
<feature type="chain" id="PRO_5040901324" description="Glutathione hydrolase proenzyme" evidence="13">
    <location>
        <begin position="22"/>
        <end position="568"/>
    </location>
</feature>
<dbReference type="InterPro" id="IPR043137">
    <property type="entry name" value="GGT_ssub_C"/>
</dbReference>
<protein>
    <recommendedName>
        <fullName evidence="11">Glutathione hydrolase proenzyme</fullName>
        <ecNumber evidence="11">2.3.2.2</ecNumber>
        <ecNumber evidence="11">3.4.19.13</ecNumber>
    </recommendedName>
    <component>
        <recommendedName>
            <fullName evidence="11">Glutathione hydrolase large chain</fullName>
        </recommendedName>
    </component>
    <component>
        <recommendedName>
            <fullName evidence="11">Glutathione hydrolase small chain</fullName>
        </recommendedName>
    </component>
</protein>
<dbReference type="PROSITE" id="PS00462">
    <property type="entry name" value="G_GLU_TRANSPEPTIDASE"/>
    <property type="match status" value="1"/>
</dbReference>
<dbReference type="EC" id="3.4.19.13" evidence="11"/>
<organism evidence="14 15">
    <name type="scientific">Siccirubricoccus deserti</name>
    <dbReference type="NCBI Taxonomy" id="2013562"/>
    <lineage>
        <taxon>Bacteria</taxon>
        <taxon>Pseudomonadati</taxon>
        <taxon>Pseudomonadota</taxon>
        <taxon>Alphaproteobacteria</taxon>
        <taxon>Acetobacterales</taxon>
        <taxon>Roseomonadaceae</taxon>
        <taxon>Siccirubricoccus</taxon>
    </lineage>
</organism>
<feature type="binding site" evidence="10">
    <location>
        <position position="471"/>
    </location>
    <ligand>
        <name>L-glutamate</name>
        <dbReference type="ChEBI" id="CHEBI:29985"/>
    </ligand>
</feature>
<feature type="binding site" evidence="10">
    <location>
        <begin position="448"/>
        <end position="449"/>
    </location>
    <ligand>
        <name>L-glutamate</name>
        <dbReference type="ChEBI" id="CHEBI:29985"/>
    </ligand>
</feature>
<evidence type="ECO:0000256" key="13">
    <source>
        <dbReference type="SAM" id="SignalP"/>
    </source>
</evidence>
<evidence type="ECO:0000256" key="10">
    <source>
        <dbReference type="PIRSR" id="PIRSR600101-2"/>
    </source>
</evidence>
<feature type="signal peptide" evidence="13">
    <location>
        <begin position="1"/>
        <end position="21"/>
    </location>
</feature>
<accession>A0A9X0QYK6</accession>
<dbReference type="GO" id="GO:0103068">
    <property type="term" value="F:leukotriene C4 gamma-glutamyl transferase activity"/>
    <property type="evidence" value="ECO:0007669"/>
    <property type="project" value="UniProtKB-EC"/>
</dbReference>
<keyword evidence="7 11" id="KW-0012">Acyltransferase</keyword>
<comment type="subunit">
    <text evidence="11">This enzyme consists of two polypeptide chains, which are synthesized in precursor form from a single polypeptide.</text>
</comment>
<dbReference type="InterPro" id="IPR043138">
    <property type="entry name" value="GGT_lsub"/>
</dbReference>
<dbReference type="RefSeq" id="WP_186770265.1">
    <property type="nucleotide sequence ID" value="NZ_JACOMF010000008.1"/>
</dbReference>
<name>A0A9X0QYK6_9PROT</name>
<dbReference type="InterPro" id="IPR051792">
    <property type="entry name" value="GGT_bact"/>
</dbReference>
<dbReference type="PANTHER" id="PTHR43199">
    <property type="entry name" value="GLUTATHIONE HYDROLASE"/>
    <property type="match status" value="1"/>
</dbReference>
<evidence type="ECO:0000256" key="2">
    <source>
        <dbReference type="ARBA" id="ARBA00001089"/>
    </source>
</evidence>
<evidence type="ECO:0000256" key="5">
    <source>
        <dbReference type="ARBA" id="ARBA00022801"/>
    </source>
</evidence>
<evidence type="ECO:0000313" key="14">
    <source>
        <dbReference type="EMBL" id="MBC4015487.1"/>
    </source>
</evidence>
<comment type="caution">
    <text evidence="14">The sequence shown here is derived from an EMBL/GenBank/DDBJ whole genome shotgun (WGS) entry which is preliminary data.</text>
</comment>
<dbReference type="InterPro" id="IPR055262">
    <property type="entry name" value="GGT_CS"/>
</dbReference>
<evidence type="ECO:0000256" key="11">
    <source>
        <dbReference type="RuleBase" id="RU368036"/>
    </source>
</evidence>
<feature type="region of interest" description="Disordered" evidence="12">
    <location>
        <begin position="358"/>
        <end position="385"/>
    </location>
</feature>
<evidence type="ECO:0000256" key="12">
    <source>
        <dbReference type="SAM" id="MobiDB-lite"/>
    </source>
</evidence>
<comment type="catalytic activity">
    <reaction evidence="1 11">
        <text>an S-substituted glutathione + H2O = an S-substituted L-cysteinylglycine + L-glutamate</text>
        <dbReference type="Rhea" id="RHEA:59468"/>
        <dbReference type="ChEBI" id="CHEBI:15377"/>
        <dbReference type="ChEBI" id="CHEBI:29985"/>
        <dbReference type="ChEBI" id="CHEBI:90779"/>
        <dbReference type="ChEBI" id="CHEBI:143103"/>
        <dbReference type="EC" id="3.4.19.13"/>
    </reaction>
</comment>
<keyword evidence="11" id="KW-0317">Glutathione biosynthesis</keyword>
<dbReference type="Proteomes" id="UP000600101">
    <property type="component" value="Unassembled WGS sequence"/>
</dbReference>
<dbReference type="InterPro" id="IPR000101">
    <property type="entry name" value="GGT_peptidase"/>
</dbReference>
<dbReference type="EC" id="2.3.2.2" evidence="11"/>
<keyword evidence="13" id="KW-0732">Signal</keyword>
<gene>
    <name evidence="14" type="primary">ggt</name>
    <name evidence="14" type="ORF">H7965_09115</name>
</gene>
<keyword evidence="4 11" id="KW-0808">Transferase</keyword>
<keyword evidence="6 11" id="KW-0865">Zymogen</keyword>
<feature type="active site" description="Nucleophile" evidence="9">
    <location>
        <position position="384"/>
    </location>
</feature>
<comment type="similarity">
    <text evidence="3 11">Belongs to the gamma-glutamyltransferase family.</text>
</comment>
<feature type="binding site" evidence="10">
    <location>
        <position position="90"/>
    </location>
    <ligand>
        <name>L-glutamate</name>
        <dbReference type="ChEBI" id="CHEBI:29985"/>
    </ligand>
</feature>
<comment type="pathway">
    <text evidence="11">Sulfur metabolism; glutathione metabolism.</text>
</comment>
<comment type="catalytic activity">
    <reaction evidence="8 11">
        <text>an N-terminal (5-L-glutamyl)-[peptide] + an alpha-amino acid = 5-L-glutamyl amino acid + an N-terminal L-alpha-aminoacyl-[peptide]</text>
        <dbReference type="Rhea" id="RHEA:23904"/>
        <dbReference type="Rhea" id="RHEA-COMP:9780"/>
        <dbReference type="Rhea" id="RHEA-COMP:9795"/>
        <dbReference type="ChEBI" id="CHEBI:77644"/>
        <dbReference type="ChEBI" id="CHEBI:78597"/>
        <dbReference type="ChEBI" id="CHEBI:78599"/>
        <dbReference type="ChEBI" id="CHEBI:78608"/>
        <dbReference type="EC" id="2.3.2.2"/>
    </reaction>
</comment>
<evidence type="ECO:0000256" key="6">
    <source>
        <dbReference type="ARBA" id="ARBA00023145"/>
    </source>
</evidence>
<dbReference type="PRINTS" id="PR01210">
    <property type="entry name" value="GGTRANSPTASE"/>
</dbReference>